<dbReference type="Pfam" id="PF02518">
    <property type="entry name" value="HATPase_c"/>
    <property type="match status" value="1"/>
</dbReference>
<dbReference type="AlphaFoldDB" id="C7QHV4"/>
<keyword evidence="1" id="KW-0723">Serine/threonine-protein kinase</keyword>
<gene>
    <name evidence="3" type="ordered locus">Caci_2210</name>
</gene>
<dbReference type="InParanoid" id="C7QHV4"/>
<sequence>MATVPTAGEPFRNGTKRATTCEVMEVLGVGREPRCGYRITFAVPTKSEGAAAARRVAREVFVDWGLDLDETMVDSAIVIISELVTNTAKHAALLCRQAEVTLALEYDCLSVAVHDRHPHRPKALLSPHPDDSGGWGLQLVRDLTAEVGGRTEVPADEDGGGKTVRVELPLRANNRYWEYEESAVGAA</sequence>
<dbReference type="GO" id="GO:0004674">
    <property type="term" value="F:protein serine/threonine kinase activity"/>
    <property type="evidence" value="ECO:0007669"/>
    <property type="project" value="UniProtKB-KW"/>
</dbReference>
<dbReference type="CDD" id="cd16936">
    <property type="entry name" value="HATPase_RsbW-like"/>
    <property type="match status" value="1"/>
</dbReference>
<reference evidence="3 4" key="1">
    <citation type="journal article" date="2009" name="Stand. Genomic Sci.">
        <title>Complete genome sequence of Catenulispora acidiphila type strain (ID 139908).</title>
        <authorList>
            <person name="Copeland A."/>
            <person name="Lapidus A."/>
            <person name="Glavina Del Rio T."/>
            <person name="Nolan M."/>
            <person name="Lucas S."/>
            <person name="Chen F."/>
            <person name="Tice H."/>
            <person name="Cheng J.F."/>
            <person name="Bruce D."/>
            <person name="Goodwin L."/>
            <person name="Pitluck S."/>
            <person name="Mikhailova N."/>
            <person name="Pati A."/>
            <person name="Ivanova N."/>
            <person name="Mavromatis K."/>
            <person name="Chen A."/>
            <person name="Palaniappan K."/>
            <person name="Chain P."/>
            <person name="Land M."/>
            <person name="Hauser L."/>
            <person name="Chang Y.J."/>
            <person name="Jeffries C.D."/>
            <person name="Chertkov O."/>
            <person name="Brettin T."/>
            <person name="Detter J.C."/>
            <person name="Han C."/>
            <person name="Ali Z."/>
            <person name="Tindall B.J."/>
            <person name="Goker M."/>
            <person name="Bristow J."/>
            <person name="Eisen J.A."/>
            <person name="Markowitz V."/>
            <person name="Hugenholtz P."/>
            <person name="Kyrpides N.C."/>
            <person name="Klenk H.P."/>
        </authorList>
    </citation>
    <scope>NUCLEOTIDE SEQUENCE [LARGE SCALE GENOMIC DNA]</scope>
    <source>
        <strain evidence="4">DSM 44928 / JCM 14897 / NBRC 102108 / NRRL B-24433 / ID139908</strain>
    </source>
</reference>
<protein>
    <submittedName>
        <fullName evidence="3">Putative signal transduction histidine kinase</fullName>
    </submittedName>
</protein>
<feature type="domain" description="Histidine kinase/HSP90-like ATPase" evidence="2">
    <location>
        <begin position="78"/>
        <end position="171"/>
    </location>
</feature>
<proteinExistence type="predicted"/>
<evidence type="ECO:0000259" key="2">
    <source>
        <dbReference type="Pfam" id="PF02518"/>
    </source>
</evidence>
<organism evidence="3 4">
    <name type="scientific">Catenulispora acidiphila (strain DSM 44928 / JCM 14897 / NBRC 102108 / NRRL B-24433 / ID139908)</name>
    <dbReference type="NCBI Taxonomy" id="479433"/>
    <lineage>
        <taxon>Bacteria</taxon>
        <taxon>Bacillati</taxon>
        <taxon>Actinomycetota</taxon>
        <taxon>Actinomycetes</taxon>
        <taxon>Catenulisporales</taxon>
        <taxon>Catenulisporaceae</taxon>
        <taxon>Catenulispora</taxon>
    </lineage>
</organism>
<dbReference type="PANTHER" id="PTHR35526:SF3">
    <property type="entry name" value="ANTI-SIGMA-F FACTOR RSBW"/>
    <property type="match status" value="1"/>
</dbReference>
<evidence type="ECO:0000256" key="1">
    <source>
        <dbReference type="ARBA" id="ARBA00022527"/>
    </source>
</evidence>
<keyword evidence="3" id="KW-0808">Transferase</keyword>
<dbReference type="KEGG" id="cai:Caci_2210"/>
<dbReference type="InterPro" id="IPR003594">
    <property type="entry name" value="HATPase_dom"/>
</dbReference>
<dbReference type="EMBL" id="CP001700">
    <property type="protein sequence ID" value="ACU71129.1"/>
    <property type="molecule type" value="Genomic_DNA"/>
</dbReference>
<name>C7QHV4_CATAD</name>
<dbReference type="InterPro" id="IPR036890">
    <property type="entry name" value="HATPase_C_sf"/>
</dbReference>
<dbReference type="SUPFAM" id="SSF55874">
    <property type="entry name" value="ATPase domain of HSP90 chaperone/DNA topoisomerase II/histidine kinase"/>
    <property type="match status" value="1"/>
</dbReference>
<keyword evidence="3" id="KW-0418">Kinase</keyword>
<dbReference type="PANTHER" id="PTHR35526">
    <property type="entry name" value="ANTI-SIGMA-F FACTOR RSBW-RELATED"/>
    <property type="match status" value="1"/>
</dbReference>
<evidence type="ECO:0000313" key="4">
    <source>
        <dbReference type="Proteomes" id="UP000000851"/>
    </source>
</evidence>
<dbReference type="HOGENOM" id="CLU_090336_7_1_11"/>
<dbReference type="Proteomes" id="UP000000851">
    <property type="component" value="Chromosome"/>
</dbReference>
<dbReference type="Gene3D" id="3.30.565.10">
    <property type="entry name" value="Histidine kinase-like ATPase, C-terminal domain"/>
    <property type="match status" value="1"/>
</dbReference>
<dbReference type="eggNOG" id="COG3920">
    <property type="taxonomic scope" value="Bacteria"/>
</dbReference>
<keyword evidence="4" id="KW-1185">Reference proteome</keyword>
<accession>C7QHV4</accession>
<dbReference type="OrthoDB" id="3852126at2"/>
<dbReference type="InterPro" id="IPR050267">
    <property type="entry name" value="Anti-sigma-factor_SerPK"/>
</dbReference>
<evidence type="ECO:0000313" key="3">
    <source>
        <dbReference type="EMBL" id="ACU71129.1"/>
    </source>
</evidence>